<evidence type="ECO:0000256" key="9">
    <source>
        <dbReference type="ARBA" id="ARBA00022842"/>
    </source>
</evidence>
<dbReference type="InterPro" id="IPR018297">
    <property type="entry name" value="A/G_cyclase_CS"/>
</dbReference>
<dbReference type="NCBIfam" id="TIGR00229">
    <property type="entry name" value="sensory_box"/>
    <property type="match status" value="3"/>
</dbReference>
<feature type="compositionally biased region" description="Polar residues" evidence="19">
    <location>
        <begin position="1"/>
        <end position="22"/>
    </location>
</feature>
<dbReference type="CDD" id="cd07302">
    <property type="entry name" value="CHD"/>
    <property type="match status" value="1"/>
</dbReference>
<dbReference type="Pfam" id="PF08447">
    <property type="entry name" value="PAS_3"/>
    <property type="match status" value="1"/>
</dbReference>
<dbReference type="GO" id="GO:0035556">
    <property type="term" value="P:intracellular signal transduction"/>
    <property type="evidence" value="ECO:0007669"/>
    <property type="project" value="InterPro"/>
</dbReference>
<feature type="domain" description="PAC" evidence="21">
    <location>
        <begin position="727"/>
        <end position="779"/>
    </location>
</feature>
<evidence type="ECO:0000256" key="4">
    <source>
        <dbReference type="ARBA" id="ARBA00021420"/>
    </source>
</evidence>
<keyword evidence="12" id="KW-0472">Membrane</keyword>
<feature type="region of interest" description="Disordered" evidence="19">
    <location>
        <begin position="1"/>
        <end position="28"/>
    </location>
</feature>
<dbReference type="GO" id="GO:0046872">
    <property type="term" value="F:metal ion binding"/>
    <property type="evidence" value="ECO:0007669"/>
    <property type="project" value="UniProtKB-KW"/>
</dbReference>
<dbReference type="GO" id="GO:0001653">
    <property type="term" value="F:peptide receptor activity"/>
    <property type="evidence" value="ECO:0007669"/>
    <property type="project" value="TreeGrafter"/>
</dbReference>
<comment type="subunit">
    <text evidence="16">Homodimer. Can also exist as monomer.</text>
</comment>
<accession>A0A4V2E3J5</accession>
<dbReference type="SUPFAM" id="SSF55073">
    <property type="entry name" value="Nucleotide cyclase"/>
    <property type="match status" value="1"/>
</dbReference>
<feature type="domain" description="PAC" evidence="21">
    <location>
        <begin position="596"/>
        <end position="648"/>
    </location>
</feature>
<keyword evidence="11" id="KW-0115">cAMP biosynthesis</keyword>
<name>A0A4V2E3J5_9CYAN</name>
<feature type="coiled-coil region" evidence="18">
    <location>
        <begin position="336"/>
        <end position="367"/>
    </location>
</feature>
<sequence>MTERSPLSQSNKVAISQAQSAEPSGEEALRQEILKLKREVTDLKTELRDRSQELGVAQAEIADLNQRFADQTAALRESNDTLVAEVVERSQAENSLRTARDQLQAILDAVPGIVSWISDDLRYLGVNNHLAQTFNMPVDAFTGQDIGFLHTSNEFNLFVQDFFQSHQLDAYREVSAQVAGEQRRFLIVAQKYNQGKAAFTVGIDITERDRAETALREAEAKYRNIFEHAVEGIFQTTPDGHYLSANPALANIYGYDSADTMMAELTNIQQQLYVEPERRQEFVQTLQRDGAVTGFESQIYQRNGNIIWISENARAVHDPQGNLLYYEGTVEDITQRKEVEAALQRANEELELRVERRTAALTESNQRLLSEIRERHRVEEALRASEAELRALFAAMTDVITVFNNDGRYLSMVATNSQLLYNPGKERIGQTVYDVLPPYQASLFMRHIQQALNTRKPVRLEYSLPVGDWQHRDDVSGQAAPDDFDNTAWYSAIISPMPDNRVIWVARDITEKRRSDVALQKAEEKYRSIFENSAEGIFQASPDACYLSVNPALARMYGYHSPFEMMGQVTNIDRLYVSEERRRIMLQRLHQQGAVFAFESQVYRADGQIIWVSENVRAVRDDHGSIRYYEGTIADITQRRQAQEDLRESQRTLATLLGNLAGMAYRRHCDATWSLAFVSDGCYDLTGYAPSDLLGSEALPFEQLIHPDDRSYVKGEVERALPEGTPFQMTYRILTAGGQEKWVLEKGIPVSGPNTTPAVVEGFLTDITNRKEIEEALRVEQERSERLLLNILPASIADQLKRSSRSIAYRFDEVTILFADIVNFTELSGALPPTDLVDLLNEIFSAFDHLAERHRLEKIKTIGDAYMVVGGVPSALPNHTQAIAEMALDMQAAIAQFRRQDHSSFSLRIGIDTGPVVAGVIGLKKFSYDLWGDAVNVASRMESQGQADCVQVTATVYEQLKDQYVFDKRGAIEVKGKGEMETYWLRGRRA</sequence>
<dbReference type="GO" id="GO:0004016">
    <property type="term" value="F:adenylate cyclase activity"/>
    <property type="evidence" value="ECO:0007669"/>
    <property type="project" value="UniProtKB-EC"/>
</dbReference>
<keyword evidence="9" id="KW-0460">Magnesium</keyword>
<dbReference type="SMART" id="SM00091">
    <property type="entry name" value="PAS"/>
    <property type="match status" value="5"/>
</dbReference>
<dbReference type="SUPFAM" id="SSF55785">
    <property type="entry name" value="PYP-like sensor domain (PAS domain)"/>
    <property type="match status" value="5"/>
</dbReference>
<dbReference type="Pfam" id="PF00211">
    <property type="entry name" value="Guanylate_cyc"/>
    <property type="match status" value="1"/>
</dbReference>
<evidence type="ECO:0000256" key="17">
    <source>
        <dbReference type="RuleBase" id="RU000405"/>
    </source>
</evidence>
<comment type="similarity">
    <text evidence="17">Belongs to the adenylyl cyclase class-4/guanylyl cyclase family.</text>
</comment>
<dbReference type="InterPro" id="IPR013767">
    <property type="entry name" value="PAS_fold"/>
</dbReference>
<evidence type="ECO:0000256" key="13">
    <source>
        <dbReference type="ARBA" id="ARBA00023239"/>
    </source>
</evidence>
<dbReference type="PROSITE" id="PS50113">
    <property type="entry name" value="PAC"/>
    <property type="match status" value="3"/>
</dbReference>
<evidence type="ECO:0000259" key="21">
    <source>
        <dbReference type="PROSITE" id="PS50113"/>
    </source>
</evidence>
<dbReference type="GO" id="GO:0004383">
    <property type="term" value="F:guanylate cyclase activity"/>
    <property type="evidence" value="ECO:0007669"/>
    <property type="project" value="TreeGrafter"/>
</dbReference>
<evidence type="ECO:0000256" key="14">
    <source>
        <dbReference type="ARBA" id="ARBA00032597"/>
    </source>
</evidence>
<dbReference type="PROSITE" id="PS00452">
    <property type="entry name" value="GUANYLATE_CYCLASE_1"/>
    <property type="match status" value="1"/>
</dbReference>
<dbReference type="PANTHER" id="PTHR11920:SF335">
    <property type="entry name" value="GUANYLATE CYCLASE"/>
    <property type="match status" value="1"/>
</dbReference>
<keyword evidence="6" id="KW-0479">Metal-binding</keyword>
<evidence type="ECO:0000256" key="12">
    <source>
        <dbReference type="ARBA" id="ARBA00023136"/>
    </source>
</evidence>
<dbReference type="SMART" id="SM00044">
    <property type="entry name" value="CYCc"/>
    <property type="match status" value="1"/>
</dbReference>
<dbReference type="GO" id="GO:0006355">
    <property type="term" value="P:regulation of DNA-templated transcription"/>
    <property type="evidence" value="ECO:0007669"/>
    <property type="project" value="InterPro"/>
</dbReference>
<dbReference type="Pfam" id="PF08448">
    <property type="entry name" value="PAS_4"/>
    <property type="match status" value="1"/>
</dbReference>
<keyword evidence="5" id="KW-0812">Transmembrane</keyword>
<evidence type="ECO:0000256" key="15">
    <source>
        <dbReference type="ARBA" id="ARBA00032637"/>
    </source>
</evidence>
<evidence type="ECO:0000256" key="18">
    <source>
        <dbReference type="SAM" id="Coils"/>
    </source>
</evidence>
<dbReference type="Pfam" id="PF13426">
    <property type="entry name" value="PAS_9"/>
    <property type="match status" value="2"/>
</dbReference>
<comment type="catalytic activity">
    <reaction evidence="1">
        <text>ATP = 3',5'-cyclic AMP + diphosphate</text>
        <dbReference type="Rhea" id="RHEA:15389"/>
        <dbReference type="ChEBI" id="CHEBI:30616"/>
        <dbReference type="ChEBI" id="CHEBI:33019"/>
        <dbReference type="ChEBI" id="CHEBI:58165"/>
        <dbReference type="EC" id="4.6.1.1"/>
    </reaction>
</comment>
<evidence type="ECO:0000256" key="3">
    <source>
        <dbReference type="ARBA" id="ARBA00012201"/>
    </source>
</evidence>
<evidence type="ECO:0000256" key="19">
    <source>
        <dbReference type="SAM" id="MobiDB-lite"/>
    </source>
</evidence>
<dbReference type="Proteomes" id="UP000292459">
    <property type="component" value="Unassembled WGS sequence"/>
</dbReference>
<dbReference type="OrthoDB" id="456159at2"/>
<organism evidence="23 24">
    <name type="scientific">Leptolyngbya iicbica LK</name>
    <dbReference type="NCBI Taxonomy" id="2294035"/>
    <lineage>
        <taxon>Bacteria</taxon>
        <taxon>Bacillati</taxon>
        <taxon>Cyanobacteriota</taxon>
        <taxon>Cyanophyceae</taxon>
        <taxon>Leptolyngbyales</taxon>
        <taxon>Leptolyngbyaceae</taxon>
        <taxon>Leptolyngbya group</taxon>
        <taxon>Leptolyngbya</taxon>
        <taxon>Leptolyngbya iicbica</taxon>
    </lineage>
</organism>
<dbReference type="SMART" id="SM00086">
    <property type="entry name" value="PAC"/>
    <property type="match status" value="3"/>
</dbReference>
<dbReference type="InterPro" id="IPR035965">
    <property type="entry name" value="PAS-like_dom_sf"/>
</dbReference>
<reference evidence="23 24" key="1">
    <citation type="submission" date="2018-11" db="EMBL/GenBank/DDBJ databases">
        <title>Whole genome sequencing of an environmental sample.</title>
        <authorList>
            <person name="Sarangi A.N."/>
            <person name="Singh D."/>
            <person name="Tripathy S."/>
        </authorList>
    </citation>
    <scope>NUCLEOTIDE SEQUENCE [LARGE SCALE GENOMIC DNA]</scope>
    <source>
        <strain evidence="23 24">Lakshadweep</strain>
    </source>
</reference>
<dbReference type="InterPro" id="IPR000014">
    <property type="entry name" value="PAS"/>
</dbReference>
<dbReference type="GO" id="GO:0005886">
    <property type="term" value="C:plasma membrane"/>
    <property type="evidence" value="ECO:0007669"/>
    <property type="project" value="TreeGrafter"/>
</dbReference>
<keyword evidence="8" id="KW-0067">ATP-binding</keyword>
<dbReference type="GO" id="GO:0006171">
    <property type="term" value="P:cAMP biosynthetic process"/>
    <property type="evidence" value="ECO:0007669"/>
    <property type="project" value="UniProtKB-KW"/>
</dbReference>
<evidence type="ECO:0000259" key="20">
    <source>
        <dbReference type="PROSITE" id="PS50112"/>
    </source>
</evidence>
<dbReference type="InterPro" id="IPR050401">
    <property type="entry name" value="Cyclic_nucleotide_synthase"/>
</dbReference>
<evidence type="ECO:0000256" key="16">
    <source>
        <dbReference type="ARBA" id="ARBA00064436"/>
    </source>
</evidence>
<evidence type="ECO:0000313" key="24">
    <source>
        <dbReference type="Proteomes" id="UP000292459"/>
    </source>
</evidence>
<dbReference type="InterPro" id="IPR013656">
    <property type="entry name" value="PAS_4"/>
</dbReference>
<evidence type="ECO:0000256" key="10">
    <source>
        <dbReference type="ARBA" id="ARBA00022989"/>
    </source>
</evidence>
<comment type="caution">
    <text evidence="23">The sequence shown here is derived from an EMBL/GenBank/DDBJ whole genome shotgun (WGS) entry which is preliminary data.</text>
</comment>
<evidence type="ECO:0000256" key="8">
    <source>
        <dbReference type="ARBA" id="ARBA00022840"/>
    </source>
</evidence>
<feature type="domain" description="PAC" evidence="21">
    <location>
        <begin position="293"/>
        <end position="345"/>
    </location>
</feature>
<dbReference type="PANTHER" id="PTHR11920">
    <property type="entry name" value="GUANYLYL CYCLASE"/>
    <property type="match status" value="1"/>
</dbReference>
<keyword evidence="24" id="KW-1185">Reference proteome</keyword>
<feature type="domain" description="PAS" evidence="20">
    <location>
        <begin position="218"/>
        <end position="288"/>
    </location>
</feature>
<dbReference type="InterPro" id="IPR029787">
    <property type="entry name" value="Nucleotide_cyclase"/>
</dbReference>
<dbReference type="PROSITE" id="PS50125">
    <property type="entry name" value="GUANYLATE_CYCLASE_2"/>
    <property type="match status" value="1"/>
</dbReference>
<keyword evidence="18" id="KW-0175">Coiled coil</keyword>
<keyword evidence="10" id="KW-1133">Transmembrane helix</keyword>
<dbReference type="GO" id="GO:0005524">
    <property type="term" value="F:ATP binding"/>
    <property type="evidence" value="ECO:0007669"/>
    <property type="project" value="UniProtKB-KW"/>
</dbReference>
<dbReference type="Gene3D" id="3.30.70.1230">
    <property type="entry name" value="Nucleotide cyclase"/>
    <property type="match status" value="1"/>
</dbReference>
<protein>
    <recommendedName>
        <fullName evidence="4">Adenylate cyclase</fullName>
        <ecNumber evidence="3">4.6.1.1</ecNumber>
    </recommendedName>
    <alternativeName>
        <fullName evidence="14">ATP pyrophosphate-lyase</fullName>
    </alternativeName>
    <alternativeName>
        <fullName evidence="15">Adenylyl cyclase</fullName>
    </alternativeName>
</protein>
<evidence type="ECO:0000256" key="6">
    <source>
        <dbReference type="ARBA" id="ARBA00022723"/>
    </source>
</evidence>
<keyword evidence="7" id="KW-0547">Nucleotide-binding</keyword>
<keyword evidence="13 17" id="KW-0456">Lyase</keyword>
<dbReference type="InterPro" id="IPR000700">
    <property type="entry name" value="PAS-assoc_C"/>
</dbReference>
<dbReference type="Gene3D" id="3.30.450.20">
    <property type="entry name" value="PAS domain"/>
    <property type="match status" value="5"/>
</dbReference>
<dbReference type="InterPro" id="IPR001054">
    <property type="entry name" value="A/G_cyclase"/>
</dbReference>
<proteinExistence type="inferred from homology"/>
<feature type="domain" description="PAS" evidence="20">
    <location>
        <begin position="385"/>
        <end position="455"/>
    </location>
</feature>
<evidence type="ECO:0000256" key="11">
    <source>
        <dbReference type="ARBA" id="ARBA00022998"/>
    </source>
</evidence>
<feature type="domain" description="Guanylate cyclase" evidence="22">
    <location>
        <begin position="815"/>
        <end position="942"/>
    </location>
</feature>
<dbReference type="InterPro" id="IPR001610">
    <property type="entry name" value="PAC"/>
</dbReference>
<dbReference type="PROSITE" id="PS50112">
    <property type="entry name" value="PAS"/>
    <property type="match status" value="4"/>
</dbReference>
<comment type="subcellular location">
    <subcellularLocation>
        <location evidence="2">Membrane</location>
    </subcellularLocation>
</comment>
<evidence type="ECO:0000256" key="1">
    <source>
        <dbReference type="ARBA" id="ARBA00001593"/>
    </source>
</evidence>
<gene>
    <name evidence="23" type="ORF">DYY88_05385</name>
</gene>
<evidence type="ECO:0000256" key="5">
    <source>
        <dbReference type="ARBA" id="ARBA00022692"/>
    </source>
</evidence>
<dbReference type="CDD" id="cd00130">
    <property type="entry name" value="PAS"/>
    <property type="match status" value="3"/>
</dbReference>
<feature type="domain" description="PAS" evidence="20">
    <location>
        <begin position="522"/>
        <end position="559"/>
    </location>
</feature>
<evidence type="ECO:0000256" key="2">
    <source>
        <dbReference type="ARBA" id="ARBA00004370"/>
    </source>
</evidence>
<dbReference type="RefSeq" id="WP_052288275.1">
    <property type="nucleotide sequence ID" value="NZ_QVFV01000001.1"/>
</dbReference>
<dbReference type="GO" id="GO:0007168">
    <property type="term" value="P:receptor guanylyl cyclase signaling pathway"/>
    <property type="evidence" value="ECO:0007669"/>
    <property type="project" value="TreeGrafter"/>
</dbReference>
<dbReference type="AlphaFoldDB" id="A0A4V2E3J5"/>
<feature type="domain" description="PAS" evidence="20">
    <location>
        <begin position="649"/>
        <end position="724"/>
    </location>
</feature>
<dbReference type="EMBL" id="QVFV01000001">
    <property type="protein sequence ID" value="RZM82660.1"/>
    <property type="molecule type" value="Genomic_DNA"/>
</dbReference>
<dbReference type="FunFam" id="3.30.70.1230:FF:000033">
    <property type="entry name" value="Adenylate cyclase"/>
    <property type="match status" value="1"/>
</dbReference>
<dbReference type="Pfam" id="PF00989">
    <property type="entry name" value="PAS"/>
    <property type="match status" value="1"/>
</dbReference>
<dbReference type="InterPro" id="IPR013655">
    <property type="entry name" value="PAS_fold_3"/>
</dbReference>
<evidence type="ECO:0000313" key="23">
    <source>
        <dbReference type="EMBL" id="RZM82660.1"/>
    </source>
</evidence>
<evidence type="ECO:0000256" key="7">
    <source>
        <dbReference type="ARBA" id="ARBA00022741"/>
    </source>
</evidence>
<dbReference type="EC" id="4.6.1.1" evidence="3"/>
<evidence type="ECO:0000259" key="22">
    <source>
        <dbReference type="PROSITE" id="PS50125"/>
    </source>
</evidence>